<feature type="compositionally biased region" description="Basic and acidic residues" evidence="1">
    <location>
        <begin position="148"/>
        <end position="165"/>
    </location>
</feature>
<feature type="compositionally biased region" description="Basic and acidic residues" evidence="1">
    <location>
        <begin position="188"/>
        <end position="200"/>
    </location>
</feature>
<gene>
    <name evidence="2" type="ORF">B0J12DRAFT_392528</name>
</gene>
<name>A0ABQ8FS93_9PEZI</name>
<keyword evidence="3" id="KW-1185">Reference proteome</keyword>
<evidence type="ECO:0000313" key="3">
    <source>
        <dbReference type="Proteomes" id="UP000774617"/>
    </source>
</evidence>
<proteinExistence type="predicted"/>
<evidence type="ECO:0000256" key="1">
    <source>
        <dbReference type="SAM" id="MobiDB-lite"/>
    </source>
</evidence>
<accession>A0ABQ8FS93</accession>
<feature type="region of interest" description="Disordered" evidence="1">
    <location>
        <begin position="133"/>
        <end position="200"/>
    </location>
</feature>
<evidence type="ECO:0000313" key="2">
    <source>
        <dbReference type="EMBL" id="KAH7021663.1"/>
    </source>
</evidence>
<protein>
    <submittedName>
        <fullName evidence="2">Uncharacterized protein</fullName>
    </submittedName>
</protein>
<feature type="compositionally biased region" description="Low complexity" evidence="1">
    <location>
        <begin position="1"/>
        <end position="21"/>
    </location>
</feature>
<feature type="region of interest" description="Disordered" evidence="1">
    <location>
        <begin position="1"/>
        <end position="66"/>
    </location>
</feature>
<dbReference type="Proteomes" id="UP000774617">
    <property type="component" value="Unassembled WGS sequence"/>
</dbReference>
<reference evidence="2 3" key="1">
    <citation type="journal article" date="2021" name="Nat. Commun.">
        <title>Genetic determinants of endophytism in the Arabidopsis root mycobiome.</title>
        <authorList>
            <person name="Mesny F."/>
            <person name="Miyauchi S."/>
            <person name="Thiergart T."/>
            <person name="Pickel B."/>
            <person name="Atanasova L."/>
            <person name="Karlsson M."/>
            <person name="Huettel B."/>
            <person name="Barry K.W."/>
            <person name="Haridas S."/>
            <person name="Chen C."/>
            <person name="Bauer D."/>
            <person name="Andreopoulos W."/>
            <person name="Pangilinan J."/>
            <person name="LaButti K."/>
            <person name="Riley R."/>
            <person name="Lipzen A."/>
            <person name="Clum A."/>
            <person name="Drula E."/>
            <person name="Henrissat B."/>
            <person name="Kohler A."/>
            <person name="Grigoriev I.V."/>
            <person name="Martin F.M."/>
            <person name="Hacquard S."/>
        </authorList>
    </citation>
    <scope>NUCLEOTIDE SEQUENCE [LARGE SCALE GENOMIC DNA]</scope>
    <source>
        <strain evidence="2 3">MPI-SDFR-AT-0080</strain>
    </source>
</reference>
<comment type="caution">
    <text evidence="2">The sequence shown here is derived from an EMBL/GenBank/DDBJ whole genome shotgun (WGS) entry which is preliminary data.</text>
</comment>
<sequence length="200" mass="21638">MFFIDAPTATTTALSPASAGPARPPIQGDLSSESEIRKPPDVRLPGSQPGPTLALPDQPMWTRPRRTTGHSWACIDSETTENAARARGNLFSENLLRLTCCRPLVRNPSRPRGLRPRWPCYGTVPQNSLWPLRESRSGAHTGGSAGGVDRRGAGDLARRDRSARRDGKHGRAPRNGESGLASSAFSRPAERVSRRLVGES</sequence>
<organism evidence="2 3">
    <name type="scientific">Macrophomina phaseolina</name>
    <dbReference type="NCBI Taxonomy" id="35725"/>
    <lineage>
        <taxon>Eukaryota</taxon>
        <taxon>Fungi</taxon>
        <taxon>Dikarya</taxon>
        <taxon>Ascomycota</taxon>
        <taxon>Pezizomycotina</taxon>
        <taxon>Dothideomycetes</taxon>
        <taxon>Dothideomycetes incertae sedis</taxon>
        <taxon>Botryosphaeriales</taxon>
        <taxon>Botryosphaeriaceae</taxon>
        <taxon>Macrophomina</taxon>
    </lineage>
</organism>
<dbReference type="EMBL" id="JAGTJR010000065">
    <property type="protein sequence ID" value="KAH7021663.1"/>
    <property type="molecule type" value="Genomic_DNA"/>
</dbReference>